<feature type="chain" id="PRO_5042812714" description="K Homology domain-containing protein" evidence="1">
    <location>
        <begin position="31"/>
        <end position="200"/>
    </location>
</feature>
<evidence type="ECO:0000256" key="1">
    <source>
        <dbReference type="SAM" id="SignalP"/>
    </source>
</evidence>
<accession>A0AAQ4D9Y8</accession>
<proteinExistence type="predicted"/>
<name>A0AAQ4D9Y8_AMBAM</name>
<sequence length="200" mass="22138">MAPLPLFSARVCVFFLRVFVSFLALFFHHGLPTSPASCTSGQNVVCGFWFADLNVDDYVFASCTSQLMVSSADGTQATALMLTAAMNNYFHPSQAWLRSLPCGVQVILGNNGYVWICPLPSEEGTKFFQSVDMVPEVTREAISRVRNCIVALARNHVLLFDTSIVYAFDISLEHKVNALTKPEVMKEVADLTKQKLFVEA</sequence>
<keyword evidence="1" id="KW-0732">Signal</keyword>
<dbReference type="SUPFAM" id="SSF54791">
    <property type="entry name" value="Eukaryotic type KH-domain (KH-domain type I)"/>
    <property type="match status" value="1"/>
</dbReference>
<evidence type="ECO:0000313" key="4">
    <source>
        <dbReference type="Proteomes" id="UP001321473"/>
    </source>
</evidence>
<dbReference type="InterPro" id="IPR036612">
    <property type="entry name" value="KH_dom_type_1_sf"/>
</dbReference>
<reference evidence="3 4" key="1">
    <citation type="journal article" date="2023" name="Arcadia Sci">
        <title>De novo assembly of a long-read Amblyomma americanum tick genome.</title>
        <authorList>
            <person name="Chou S."/>
            <person name="Poskanzer K.E."/>
            <person name="Rollins M."/>
            <person name="Thuy-Boun P.S."/>
        </authorList>
    </citation>
    <scope>NUCLEOTIDE SEQUENCE [LARGE SCALE GENOMIC DNA]</scope>
    <source>
        <strain evidence="3">F_SG_1</strain>
        <tissue evidence="3">Salivary glands</tissue>
    </source>
</reference>
<protein>
    <recommendedName>
        <fullName evidence="2">K Homology domain-containing protein</fullName>
    </recommendedName>
</protein>
<feature type="signal peptide" evidence="1">
    <location>
        <begin position="1"/>
        <end position="30"/>
    </location>
</feature>
<dbReference type="InterPro" id="IPR004088">
    <property type="entry name" value="KH_dom_type_1"/>
</dbReference>
<dbReference type="Pfam" id="PF15985">
    <property type="entry name" value="KH_6"/>
    <property type="match status" value="1"/>
</dbReference>
<dbReference type="CDD" id="cd22525">
    <property type="entry name" value="KH-I_Rrp4_eukar"/>
    <property type="match status" value="1"/>
</dbReference>
<dbReference type="EMBL" id="JARKHS020033231">
    <property type="protein sequence ID" value="KAK8759278.1"/>
    <property type="molecule type" value="Genomic_DNA"/>
</dbReference>
<gene>
    <name evidence="3" type="ORF">V5799_003090</name>
</gene>
<comment type="caution">
    <text evidence="3">The sequence shown here is derived from an EMBL/GenBank/DDBJ whole genome shotgun (WGS) entry which is preliminary data.</text>
</comment>
<dbReference type="Proteomes" id="UP001321473">
    <property type="component" value="Unassembled WGS sequence"/>
</dbReference>
<feature type="domain" description="K Homology" evidence="2">
    <location>
        <begin position="97"/>
        <end position="118"/>
    </location>
</feature>
<organism evidence="3 4">
    <name type="scientific">Amblyomma americanum</name>
    <name type="common">Lone star tick</name>
    <dbReference type="NCBI Taxonomy" id="6943"/>
    <lineage>
        <taxon>Eukaryota</taxon>
        <taxon>Metazoa</taxon>
        <taxon>Ecdysozoa</taxon>
        <taxon>Arthropoda</taxon>
        <taxon>Chelicerata</taxon>
        <taxon>Arachnida</taxon>
        <taxon>Acari</taxon>
        <taxon>Parasitiformes</taxon>
        <taxon>Ixodida</taxon>
        <taxon>Ixodoidea</taxon>
        <taxon>Ixodidae</taxon>
        <taxon>Amblyomminae</taxon>
        <taxon>Amblyomma</taxon>
    </lineage>
</organism>
<keyword evidence="4" id="KW-1185">Reference proteome</keyword>
<dbReference type="AlphaFoldDB" id="A0AAQ4D9Y8"/>
<evidence type="ECO:0000259" key="2">
    <source>
        <dbReference type="Pfam" id="PF15985"/>
    </source>
</evidence>
<evidence type="ECO:0000313" key="3">
    <source>
        <dbReference type="EMBL" id="KAK8759278.1"/>
    </source>
</evidence>
<dbReference type="GO" id="GO:0010468">
    <property type="term" value="P:regulation of gene expression"/>
    <property type="evidence" value="ECO:0007669"/>
    <property type="project" value="UniProtKB-ARBA"/>
</dbReference>
<dbReference type="GO" id="GO:0003723">
    <property type="term" value="F:RNA binding"/>
    <property type="evidence" value="ECO:0007669"/>
    <property type="project" value="InterPro"/>
</dbReference>